<dbReference type="AlphaFoldDB" id="A0A1M6WU83"/>
<dbReference type="InterPro" id="IPR035093">
    <property type="entry name" value="RelE/ParE_toxin_dom_sf"/>
</dbReference>
<protein>
    <submittedName>
        <fullName evidence="3">Plasmid stabilization system protein ParE</fullName>
    </submittedName>
</protein>
<organism evidence="3 4">
    <name type="scientific">Fibrobacter intestinalis</name>
    <dbReference type="NCBI Taxonomy" id="28122"/>
    <lineage>
        <taxon>Bacteria</taxon>
        <taxon>Pseudomonadati</taxon>
        <taxon>Fibrobacterota</taxon>
        <taxon>Fibrobacteria</taxon>
        <taxon>Fibrobacterales</taxon>
        <taxon>Fibrobacteraceae</taxon>
        <taxon>Fibrobacter</taxon>
    </lineage>
</organism>
<keyword evidence="4" id="KW-1185">Reference proteome</keyword>
<dbReference type="InterPro" id="IPR007712">
    <property type="entry name" value="RelE/ParE_toxin"/>
</dbReference>
<name>A0A1M6WU83_9BACT</name>
<comment type="similarity">
    <text evidence="1">Belongs to the RelE toxin family.</text>
</comment>
<evidence type="ECO:0000256" key="1">
    <source>
        <dbReference type="ARBA" id="ARBA00006226"/>
    </source>
</evidence>
<gene>
    <name evidence="3" type="ORF">SAMN05720469_1276</name>
</gene>
<dbReference type="EMBL" id="FRAW01000027">
    <property type="protein sequence ID" value="SHK97204.1"/>
    <property type="molecule type" value="Genomic_DNA"/>
</dbReference>
<reference evidence="4" key="1">
    <citation type="submission" date="2016-11" db="EMBL/GenBank/DDBJ databases">
        <authorList>
            <person name="Varghese N."/>
            <person name="Submissions S."/>
        </authorList>
    </citation>
    <scope>NUCLEOTIDE SEQUENCE [LARGE SCALE GENOMIC DNA]</scope>
    <source>
        <strain evidence="4">UWOS</strain>
    </source>
</reference>
<evidence type="ECO:0000256" key="2">
    <source>
        <dbReference type="ARBA" id="ARBA00022649"/>
    </source>
</evidence>
<dbReference type="Gene3D" id="3.30.2310.20">
    <property type="entry name" value="RelE-like"/>
    <property type="match status" value="1"/>
</dbReference>
<dbReference type="Pfam" id="PF05016">
    <property type="entry name" value="ParE_toxin"/>
    <property type="match status" value="1"/>
</dbReference>
<evidence type="ECO:0000313" key="4">
    <source>
        <dbReference type="Proteomes" id="UP000184275"/>
    </source>
</evidence>
<dbReference type="RefSeq" id="WP_073305375.1">
    <property type="nucleotide sequence ID" value="NZ_FRAW01000027.1"/>
</dbReference>
<sequence>MSENDFYNVVVSQFAKEDLNEIIAYHESLNKSYVESVITQFEDNILSLSHFPESGRIVPELYRQGIERYREIIQGLYRIVYEIREKDVVIHTIIDSRRNFDEVLIAKLMRYIKK</sequence>
<proteinExistence type="inferred from homology"/>
<dbReference type="PANTHER" id="PTHR33755">
    <property type="entry name" value="TOXIN PARE1-RELATED"/>
    <property type="match status" value="1"/>
</dbReference>
<dbReference type="InterPro" id="IPR051803">
    <property type="entry name" value="TA_system_RelE-like_toxin"/>
</dbReference>
<accession>A0A1M6WU83</accession>
<dbReference type="Proteomes" id="UP000184275">
    <property type="component" value="Unassembled WGS sequence"/>
</dbReference>
<evidence type="ECO:0000313" key="3">
    <source>
        <dbReference type="EMBL" id="SHK97204.1"/>
    </source>
</evidence>
<keyword evidence="2" id="KW-1277">Toxin-antitoxin system</keyword>